<organism evidence="9 10">
    <name type="scientific">Gulosibacter chungangensis</name>
    <dbReference type="NCBI Taxonomy" id="979746"/>
    <lineage>
        <taxon>Bacteria</taxon>
        <taxon>Bacillati</taxon>
        <taxon>Actinomycetota</taxon>
        <taxon>Actinomycetes</taxon>
        <taxon>Micrococcales</taxon>
        <taxon>Microbacteriaceae</taxon>
        <taxon>Gulosibacter</taxon>
    </lineage>
</organism>
<name>A0A7J5BB77_9MICO</name>
<evidence type="ECO:0000256" key="1">
    <source>
        <dbReference type="ARBA" id="ARBA00004651"/>
    </source>
</evidence>
<dbReference type="InterPro" id="IPR049177">
    <property type="entry name" value="MgtC_SapB_SrpB_YhiD_N"/>
</dbReference>
<feature type="transmembrane region" description="Helical" evidence="7">
    <location>
        <begin position="99"/>
        <end position="117"/>
    </location>
</feature>
<keyword evidence="4 7" id="KW-0812">Transmembrane</keyword>
<evidence type="ECO:0000259" key="8">
    <source>
        <dbReference type="Pfam" id="PF02308"/>
    </source>
</evidence>
<dbReference type="OrthoDB" id="9811198at2"/>
<keyword evidence="3" id="KW-1003">Cell membrane</keyword>
<evidence type="ECO:0000256" key="2">
    <source>
        <dbReference type="ARBA" id="ARBA00009298"/>
    </source>
</evidence>
<feature type="transmembrane region" description="Helical" evidence="7">
    <location>
        <begin position="74"/>
        <end position="94"/>
    </location>
</feature>
<comment type="caution">
    <text evidence="9">The sequence shown here is derived from an EMBL/GenBank/DDBJ whole genome shotgun (WGS) entry which is preliminary data.</text>
</comment>
<feature type="transmembrane region" description="Helical" evidence="7">
    <location>
        <begin position="42"/>
        <end position="62"/>
    </location>
</feature>
<evidence type="ECO:0000256" key="5">
    <source>
        <dbReference type="ARBA" id="ARBA00022989"/>
    </source>
</evidence>
<accession>A0A7J5BB77</accession>
<keyword evidence="10" id="KW-1185">Reference proteome</keyword>
<dbReference type="Pfam" id="PF02308">
    <property type="entry name" value="MgtC"/>
    <property type="match status" value="1"/>
</dbReference>
<dbReference type="InterPro" id="IPR003416">
    <property type="entry name" value="MgtC/SapB/SrpB/YhiD_fam"/>
</dbReference>
<protein>
    <submittedName>
        <fullName evidence="9">MgtC/SapB family protein</fullName>
    </submittedName>
</protein>
<gene>
    <name evidence="9" type="ORF">F8O05_05745</name>
</gene>
<comment type="subcellular location">
    <subcellularLocation>
        <location evidence="1">Cell membrane</location>
        <topology evidence="1">Multi-pass membrane protein</topology>
    </subcellularLocation>
</comment>
<evidence type="ECO:0000313" key="9">
    <source>
        <dbReference type="EMBL" id="KAB1643392.1"/>
    </source>
</evidence>
<proteinExistence type="inferred from homology"/>
<dbReference type="EMBL" id="WBKB01000003">
    <property type="protein sequence ID" value="KAB1643392.1"/>
    <property type="molecule type" value="Genomic_DNA"/>
</dbReference>
<dbReference type="RefSeq" id="WP_158051808.1">
    <property type="nucleotide sequence ID" value="NZ_WBKB01000003.1"/>
</dbReference>
<dbReference type="AlphaFoldDB" id="A0A7J5BB77"/>
<evidence type="ECO:0000256" key="3">
    <source>
        <dbReference type="ARBA" id="ARBA00022475"/>
    </source>
</evidence>
<keyword evidence="6 7" id="KW-0472">Membrane</keyword>
<reference evidence="9 10" key="1">
    <citation type="submission" date="2019-09" db="EMBL/GenBank/DDBJ databases">
        <title>Phylogeny of genus Pseudoclavibacter and closely related genus.</title>
        <authorList>
            <person name="Li Y."/>
        </authorList>
    </citation>
    <scope>NUCLEOTIDE SEQUENCE [LARGE SCALE GENOMIC DNA]</scope>
    <source>
        <strain evidence="9 10">KCTC 13959</strain>
    </source>
</reference>
<dbReference type="PANTHER" id="PTHR33778:SF1">
    <property type="entry name" value="MAGNESIUM TRANSPORTER YHID-RELATED"/>
    <property type="match status" value="1"/>
</dbReference>
<evidence type="ECO:0000256" key="6">
    <source>
        <dbReference type="ARBA" id="ARBA00023136"/>
    </source>
</evidence>
<evidence type="ECO:0000256" key="7">
    <source>
        <dbReference type="SAM" id="Phobius"/>
    </source>
</evidence>
<dbReference type="GO" id="GO:0005886">
    <property type="term" value="C:plasma membrane"/>
    <property type="evidence" value="ECO:0007669"/>
    <property type="project" value="UniProtKB-SubCell"/>
</dbReference>
<feature type="domain" description="MgtC/SapB/SrpB/YhiD N-terminal" evidence="8">
    <location>
        <begin position="17"/>
        <end position="144"/>
    </location>
</feature>
<comment type="similarity">
    <text evidence="2">Belongs to the MgtC/SapB family.</text>
</comment>
<keyword evidence="5 7" id="KW-1133">Transmembrane helix</keyword>
<evidence type="ECO:0000256" key="4">
    <source>
        <dbReference type="ARBA" id="ARBA00022692"/>
    </source>
</evidence>
<sequence>MEFVLFDDSTLSQIVLLLIAFVFAAVIGIEREFRHKSAGARTHILVGVGAALFTLVSVYGFSGMTTGDPPQDPARIAAQVVTGIGFLGAGVIFVRQSVVAGLTTAASIWVTASIGMACGAGMPVIAGIAVLLYLLSVTLMTVVVRKIREPHRERTLRFEYFDGQGILRTILAAASGLGYTASLHSTARIPGREHTIVEATMTFRLLRPMGQGELVETLTELPGVLAIEVLTDEESDEANRE</sequence>
<feature type="transmembrane region" description="Helical" evidence="7">
    <location>
        <begin position="12"/>
        <end position="30"/>
    </location>
</feature>
<dbReference type="PANTHER" id="PTHR33778">
    <property type="entry name" value="PROTEIN MGTC"/>
    <property type="match status" value="1"/>
</dbReference>
<evidence type="ECO:0000313" key="10">
    <source>
        <dbReference type="Proteomes" id="UP000433493"/>
    </source>
</evidence>
<dbReference type="PRINTS" id="PR01837">
    <property type="entry name" value="MGTCSAPBPROT"/>
</dbReference>
<feature type="transmembrane region" description="Helical" evidence="7">
    <location>
        <begin position="123"/>
        <end position="144"/>
    </location>
</feature>
<dbReference type="Proteomes" id="UP000433493">
    <property type="component" value="Unassembled WGS sequence"/>
</dbReference>